<gene>
    <name evidence="1" type="ORF">ACFSL2_01195</name>
</gene>
<dbReference type="RefSeq" id="WP_377196094.1">
    <property type="nucleotide sequence ID" value="NZ_JBHUHF010000001.1"/>
</dbReference>
<proteinExistence type="predicted"/>
<keyword evidence="2" id="KW-1185">Reference proteome</keyword>
<evidence type="ECO:0000313" key="1">
    <source>
        <dbReference type="EMBL" id="MFD2024120.1"/>
    </source>
</evidence>
<evidence type="ECO:0000313" key="2">
    <source>
        <dbReference type="Proteomes" id="UP001597338"/>
    </source>
</evidence>
<sequence length="54" mass="5961">MTPTEALTIITQVVGEIPSDRSVYEDSDEEVRALDEALGTIKATLRTYRTGLFS</sequence>
<organism evidence="1 2">
    <name type="scientific">Promicromonospora aerolata</name>
    <dbReference type="NCBI Taxonomy" id="195749"/>
    <lineage>
        <taxon>Bacteria</taxon>
        <taxon>Bacillati</taxon>
        <taxon>Actinomycetota</taxon>
        <taxon>Actinomycetes</taxon>
        <taxon>Micrococcales</taxon>
        <taxon>Promicromonosporaceae</taxon>
        <taxon>Promicromonospora</taxon>
    </lineage>
</organism>
<name>A0ABW4UZY5_9MICO</name>
<protein>
    <submittedName>
        <fullName evidence="1">Uncharacterized protein</fullName>
    </submittedName>
</protein>
<dbReference type="EMBL" id="JBHUHF010000001">
    <property type="protein sequence ID" value="MFD2024120.1"/>
    <property type="molecule type" value="Genomic_DNA"/>
</dbReference>
<comment type="caution">
    <text evidence="1">The sequence shown here is derived from an EMBL/GenBank/DDBJ whole genome shotgun (WGS) entry which is preliminary data.</text>
</comment>
<dbReference type="Proteomes" id="UP001597338">
    <property type="component" value="Unassembled WGS sequence"/>
</dbReference>
<accession>A0ABW4UZY5</accession>
<reference evidence="2" key="1">
    <citation type="journal article" date="2019" name="Int. J. Syst. Evol. Microbiol.">
        <title>The Global Catalogue of Microorganisms (GCM) 10K type strain sequencing project: providing services to taxonomists for standard genome sequencing and annotation.</title>
        <authorList>
            <consortium name="The Broad Institute Genomics Platform"/>
            <consortium name="The Broad Institute Genome Sequencing Center for Infectious Disease"/>
            <person name="Wu L."/>
            <person name="Ma J."/>
        </authorList>
    </citation>
    <scope>NUCLEOTIDE SEQUENCE [LARGE SCALE GENOMIC DNA]</scope>
    <source>
        <strain evidence="2">CCM 7043</strain>
    </source>
</reference>